<keyword evidence="6" id="KW-1185">Reference proteome</keyword>
<dbReference type="SMART" id="SM00342">
    <property type="entry name" value="HTH_ARAC"/>
    <property type="match status" value="1"/>
</dbReference>
<dbReference type="Pfam" id="PF12833">
    <property type="entry name" value="HTH_18"/>
    <property type="match status" value="1"/>
</dbReference>
<dbReference type="STRING" id="333140.AWW68_01095"/>
<dbReference type="InterPro" id="IPR014710">
    <property type="entry name" value="RmlC-like_jellyroll"/>
</dbReference>
<dbReference type="InterPro" id="IPR018060">
    <property type="entry name" value="HTH_AraC"/>
</dbReference>
<dbReference type="SUPFAM" id="SSF46689">
    <property type="entry name" value="Homeodomain-like"/>
    <property type="match status" value="1"/>
</dbReference>
<evidence type="ECO:0000256" key="2">
    <source>
        <dbReference type="ARBA" id="ARBA00023125"/>
    </source>
</evidence>
<accession>A0A150XFC5</accession>
<evidence type="ECO:0000259" key="4">
    <source>
        <dbReference type="PROSITE" id="PS01124"/>
    </source>
</evidence>
<dbReference type="GO" id="GO:0003700">
    <property type="term" value="F:DNA-binding transcription factor activity"/>
    <property type="evidence" value="ECO:0007669"/>
    <property type="project" value="InterPro"/>
</dbReference>
<name>A0A150XFC5_9BACT</name>
<dbReference type="EMBL" id="LRPC01000001">
    <property type="protein sequence ID" value="KYG77396.1"/>
    <property type="molecule type" value="Genomic_DNA"/>
</dbReference>
<keyword evidence="3" id="KW-0804">Transcription</keyword>
<comment type="caution">
    <text evidence="5">The sequence shown here is derived from an EMBL/GenBank/DDBJ whole genome shotgun (WGS) entry which is preliminary data.</text>
</comment>
<reference evidence="5 6" key="1">
    <citation type="submission" date="2016-01" db="EMBL/GenBank/DDBJ databases">
        <title>Genome sequencing of Roseivirga spongicola UST030701-084.</title>
        <authorList>
            <person name="Selvaratnam C."/>
            <person name="Thevarajoo S."/>
            <person name="Goh K.M."/>
            <person name="Ee R."/>
            <person name="Chan K.-G."/>
            <person name="Chong C.S."/>
        </authorList>
    </citation>
    <scope>NUCLEOTIDE SEQUENCE [LARGE SCALE GENOMIC DNA]</scope>
    <source>
        <strain evidence="5 6">UST030701-084</strain>
    </source>
</reference>
<dbReference type="PANTHER" id="PTHR43280">
    <property type="entry name" value="ARAC-FAMILY TRANSCRIPTIONAL REGULATOR"/>
    <property type="match status" value="1"/>
</dbReference>
<dbReference type="SUPFAM" id="SSF51182">
    <property type="entry name" value="RmlC-like cupins"/>
    <property type="match status" value="1"/>
</dbReference>
<dbReference type="InterPro" id="IPR018062">
    <property type="entry name" value="HTH_AraC-typ_CS"/>
</dbReference>
<keyword evidence="1" id="KW-0805">Transcription regulation</keyword>
<feature type="domain" description="HTH araC/xylS-type" evidence="4">
    <location>
        <begin position="184"/>
        <end position="282"/>
    </location>
</feature>
<evidence type="ECO:0000256" key="1">
    <source>
        <dbReference type="ARBA" id="ARBA00023015"/>
    </source>
</evidence>
<dbReference type="InterPro" id="IPR009057">
    <property type="entry name" value="Homeodomain-like_sf"/>
</dbReference>
<dbReference type="Gene3D" id="1.10.10.60">
    <property type="entry name" value="Homeodomain-like"/>
    <property type="match status" value="2"/>
</dbReference>
<dbReference type="OrthoDB" id="792101at2"/>
<evidence type="ECO:0000313" key="6">
    <source>
        <dbReference type="Proteomes" id="UP000075606"/>
    </source>
</evidence>
<dbReference type="PROSITE" id="PS00041">
    <property type="entry name" value="HTH_ARAC_FAMILY_1"/>
    <property type="match status" value="1"/>
</dbReference>
<dbReference type="GO" id="GO:0043565">
    <property type="term" value="F:sequence-specific DNA binding"/>
    <property type="evidence" value="ECO:0007669"/>
    <property type="project" value="InterPro"/>
</dbReference>
<proteinExistence type="predicted"/>
<keyword evidence="2" id="KW-0238">DNA-binding</keyword>
<evidence type="ECO:0000256" key="3">
    <source>
        <dbReference type="ARBA" id="ARBA00023163"/>
    </source>
</evidence>
<sequence length="286" mass="33301">MKALPFKIPKVEDSSFHLQIDDEPYFYDKLHQHPELQLTWIVKGEGTLIYGDYLGEFKPNEVFLMGSNVPHVFRSRAEYYEKDSLRILAKSIFFKPDLIRKGQAILPELSQLEGLLLAAYRGLKINPEESQKLIHQIDEVFRANPLSRLGQTLCLIDELGKTELQPLSQLPQKSITENQGRRLDDVFKFTLENYHRPIQLEEVADVVHMNKAAFCRYFKQHTRKTYLNFLNEIRLQKATELLRTTELSVAQIAYEVGFNNLSNFNRTFKLVKGSTPLIERRKITTD</sequence>
<dbReference type="InterPro" id="IPR011051">
    <property type="entry name" value="RmlC_Cupin_sf"/>
</dbReference>
<dbReference type="RefSeq" id="WP_068215687.1">
    <property type="nucleotide sequence ID" value="NZ_CP139724.1"/>
</dbReference>
<protein>
    <recommendedName>
        <fullName evidence="4">HTH araC/xylS-type domain-containing protein</fullName>
    </recommendedName>
</protein>
<organism evidence="5 6">
    <name type="scientific">Roseivirga spongicola</name>
    <dbReference type="NCBI Taxonomy" id="333140"/>
    <lineage>
        <taxon>Bacteria</taxon>
        <taxon>Pseudomonadati</taxon>
        <taxon>Bacteroidota</taxon>
        <taxon>Cytophagia</taxon>
        <taxon>Cytophagales</taxon>
        <taxon>Roseivirgaceae</taxon>
        <taxon>Roseivirga</taxon>
    </lineage>
</organism>
<dbReference type="PANTHER" id="PTHR43280:SF27">
    <property type="entry name" value="TRANSCRIPTIONAL REGULATOR MTLR"/>
    <property type="match status" value="1"/>
</dbReference>
<dbReference type="Gene3D" id="2.60.120.10">
    <property type="entry name" value="Jelly Rolls"/>
    <property type="match status" value="1"/>
</dbReference>
<gene>
    <name evidence="5" type="ORF">AWW68_01095</name>
</gene>
<dbReference type="AlphaFoldDB" id="A0A150XFC5"/>
<evidence type="ECO:0000313" key="5">
    <source>
        <dbReference type="EMBL" id="KYG77396.1"/>
    </source>
</evidence>
<dbReference type="PROSITE" id="PS01124">
    <property type="entry name" value="HTH_ARAC_FAMILY_2"/>
    <property type="match status" value="1"/>
</dbReference>
<dbReference type="Proteomes" id="UP000075606">
    <property type="component" value="Unassembled WGS sequence"/>
</dbReference>